<dbReference type="Proteomes" id="UP000187455">
    <property type="component" value="Unassembled WGS sequence"/>
</dbReference>
<proteinExistence type="predicted"/>
<reference evidence="1 2" key="1">
    <citation type="journal article" date="2016" name="Mol. Biol. Evol.">
        <title>Genome-Wide Survey of Gut Fungi (Harpellales) Reveals the First Horizontally Transferred Ubiquitin Gene from a Mosquito Host.</title>
        <authorList>
            <person name="Wang Y."/>
            <person name="White M.M."/>
            <person name="Kvist S."/>
            <person name="Moncalvo J.M."/>
        </authorList>
    </citation>
    <scope>NUCLEOTIDE SEQUENCE [LARGE SCALE GENOMIC DNA]</scope>
    <source>
        <strain evidence="1 2">ALG-7-W6</strain>
    </source>
</reference>
<evidence type="ECO:0000313" key="1">
    <source>
        <dbReference type="EMBL" id="OLY79060.1"/>
    </source>
</evidence>
<dbReference type="AlphaFoldDB" id="A0A1R0GQA2"/>
<protein>
    <submittedName>
        <fullName evidence="1">Uncharacterized protein</fullName>
    </submittedName>
</protein>
<comment type="caution">
    <text evidence="1">The sequence shown here is derived from an EMBL/GenBank/DDBJ whole genome shotgun (WGS) entry which is preliminary data.</text>
</comment>
<accession>A0A1R0GQA2</accession>
<organism evidence="1 2">
    <name type="scientific">Smittium mucronatum</name>
    <dbReference type="NCBI Taxonomy" id="133383"/>
    <lineage>
        <taxon>Eukaryota</taxon>
        <taxon>Fungi</taxon>
        <taxon>Fungi incertae sedis</taxon>
        <taxon>Zoopagomycota</taxon>
        <taxon>Kickxellomycotina</taxon>
        <taxon>Harpellomycetes</taxon>
        <taxon>Harpellales</taxon>
        <taxon>Legeriomycetaceae</taxon>
        <taxon>Smittium</taxon>
    </lineage>
</organism>
<keyword evidence="2" id="KW-1185">Reference proteome</keyword>
<gene>
    <name evidence="1" type="ORF">AYI68_g6880</name>
</gene>
<sequence>MGMQSLNINQNSGQSHMRMLNQHHPQSGTPNQQTQNFPIGNIQNQSLQQNQGMTRVNPSPLSTIIQENPRVDPLSLLVSSGMNLSPDQIAQFRSMEPAKQLSYVQFLLQNPGNKLAQTGSSMINQSIPQHGSNYGTPNISLSNIPQNPMLSTINNLGMSNNFNSGSDQMASNSHLSFNNPNLLSTGDFGSSGNTPVNSSLNTPSGSFASFGVQHQRMPNMNNPNNMSNNVVNSAKGGGSVNNNLIQGLNPANLTPHQLNMIRQLQIQNFQRQQNQ</sequence>
<evidence type="ECO:0000313" key="2">
    <source>
        <dbReference type="Proteomes" id="UP000187455"/>
    </source>
</evidence>
<name>A0A1R0GQA2_9FUNG</name>
<dbReference type="EMBL" id="LSSL01005047">
    <property type="protein sequence ID" value="OLY79060.1"/>
    <property type="molecule type" value="Genomic_DNA"/>
</dbReference>